<dbReference type="Proteomes" id="UP000094828">
    <property type="component" value="Unassembled WGS sequence"/>
</dbReference>
<dbReference type="STRING" id="1841610.A6X21_02780"/>
<dbReference type="InterPro" id="IPR029058">
    <property type="entry name" value="AB_hydrolase_fold"/>
</dbReference>
<reference evidence="4 5" key="1">
    <citation type="submission" date="2016-05" db="EMBL/GenBank/DDBJ databases">
        <title>Genomic and physiological characterization of Planctopirus sp. isolated from fresh water lake.</title>
        <authorList>
            <person name="Subhash Y."/>
            <person name="Ramana C."/>
        </authorList>
    </citation>
    <scope>NUCLEOTIDE SEQUENCE [LARGE SCALE GENOMIC DNA]</scope>
    <source>
        <strain evidence="4 5">JC280</strain>
    </source>
</reference>
<sequence length="268" mass="29387">MLKEWHRKICGGLPWVFLSAMMFVALGHANSALAADTIDFSKTPTSGAQVAQKLVLENLPAPAIQYWIYLPKNYTASDTSKKWPVMLFLHGAGESGSDLEKVKKHGPPKLVGTLPELEQFIVVSPQATETNRPVFERWDAGELQALVEHILKTTQSDKDRVYLTGLSMGGFGSWRLAAKQPTLFAAVVPVCGGGKAEYGEAIKSLPIWTFHGDADSVVPLKATTDMVEAIRAAGGQPKLTVYPGVGHDSWTATYNNPELYKWLLEQHR</sequence>
<dbReference type="PANTHER" id="PTHR43037">
    <property type="entry name" value="UNNAMED PRODUCT-RELATED"/>
    <property type="match status" value="1"/>
</dbReference>
<dbReference type="GO" id="GO:0016787">
    <property type="term" value="F:hydrolase activity"/>
    <property type="evidence" value="ECO:0007669"/>
    <property type="project" value="UniProtKB-KW"/>
</dbReference>
<organism evidence="4 5">
    <name type="scientific">Planctopirus hydrillae</name>
    <dbReference type="NCBI Taxonomy" id="1841610"/>
    <lineage>
        <taxon>Bacteria</taxon>
        <taxon>Pseudomonadati</taxon>
        <taxon>Planctomycetota</taxon>
        <taxon>Planctomycetia</taxon>
        <taxon>Planctomycetales</taxon>
        <taxon>Planctomycetaceae</taxon>
        <taxon>Planctopirus</taxon>
    </lineage>
</organism>
<feature type="chain" id="PRO_5008673257" evidence="2">
    <location>
        <begin position="35"/>
        <end position="268"/>
    </location>
</feature>
<evidence type="ECO:0000313" key="4">
    <source>
        <dbReference type="EMBL" id="ODA34624.1"/>
    </source>
</evidence>
<gene>
    <name evidence="4" type="ORF">A6X21_02780</name>
</gene>
<proteinExistence type="predicted"/>
<dbReference type="AlphaFoldDB" id="A0A1C3EN12"/>
<dbReference type="InterPro" id="IPR002925">
    <property type="entry name" value="Dienelactn_hydro"/>
</dbReference>
<dbReference type="Pfam" id="PF01738">
    <property type="entry name" value="DLH"/>
    <property type="match status" value="1"/>
</dbReference>
<evidence type="ECO:0000313" key="5">
    <source>
        <dbReference type="Proteomes" id="UP000094828"/>
    </source>
</evidence>
<evidence type="ECO:0000259" key="3">
    <source>
        <dbReference type="Pfam" id="PF01738"/>
    </source>
</evidence>
<dbReference type="InterPro" id="IPR050955">
    <property type="entry name" value="Plant_Biomass_Hydrol_Est"/>
</dbReference>
<name>A0A1C3EN12_9PLAN</name>
<keyword evidence="4" id="KW-0378">Hydrolase</keyword>
<dbReference type="SUPFAM" id="SSF53474">
    <property type="entry name" value="alpha/beta-Hydrolases"/>
    <property type="match status" value="1"/>
</dbReference>
<evidence type="ECO:0000256" key="2">
    <source>
        <dbReference type="SAM" id="SignalP"/>
    </source>
</evidence>
<feature type="domain" description="Dienelactone hydrolase" evidence="3">
    <location>
        <begin position="142"/>
        <end position="247"/>
    </location>
</feature>
<dbReference type="OrthoDB" id="9764953at2"/>
<dbReference type="EMBL" id="LYDR01000039">
    <property type="protein sequence ID" value="ODA34624.1"/>
    <property type="molecule type" value="Genomic_DNA"/>
</dbReference>
<feature type="signal peptide" evidence="2">
    <location>
        <begin position="1"/>
        <end position="34"/>
    </location>
</feature>
<keyword evidence="1 2" id="KW-0732">Signal</keyword>
<protein>
    <submittedName>
        <fullName evidence="4">Hydrolase</fullName>
    </submittedName>
</protein>
<dbReference type="Gene3D" id="3.40.50.1820">
    <property type="entry name" value="alpha/beta hydrolase"/>
    <property type="match status" value="1"/>
</dbReference>
<keyword evidence="5" id="KW-1185">Reference proteome</keyword>
<dbReference type="RefSeq" id="WP_068846095.1">
    <property type="nucleotide sequence ID" value="NZ_LYDR01000039.1"/>
</dbReference>
<evidence type="ECO:0000256" key="1">
    <source>
        <dbReference type="ARBA" id="ARBA00022729"/>
    </source>
</evidence>
<comment type="caution">
    <text evidence="4">The sequence shown here is derived from an EMBL/GenBank/DDBJ whole genome shotgun (WGS) entry which is preliminary data.</text>
</comment>
<dbReference type="PANTHER" id="PTHR43037:SF1">
    <property type="entry name" value="BLL1128 PROTEIN"/>
    <property type="match status" value="1"/>
</dbReference>
<accession>A0A1C3EN12</accession>